<sequence>MNDELNKLIDLIKARDDIACKLSALHSEICSLTVELKAKNRAIVENACALGGYSVEEYINSDGMRAF</sequence>
<dbReference type="EMBL" id="HQ824660">
    <property type="protein sequence ID" value="ADV36507.1"/>
    <property type="molecule type" value="Genomic_DNA"/>
</dbReference>
<proteinExistence type="predicted"/>
<reference evidence="1" key="1">
    <citation type="submission" date="2010-12" db="EMBL/GenBank/DDBJ databases">
        <authorList>
            <person name="Carrias A.A."/>
            <person name="Welch T.J."/>
            <person name="Waldbieser G.C."/>
            <person name="Mead D.A."/>
            <person name="Terhune J.S."/>
            <person name="Liles M.R."/>
        </authorList>
    </citation>
    <scope>NUCLEOTIDE SEQUENCE</scope>
</reference>
<accession>E7EL02</accession>
<evidence type="ECO:0000313" key="1">
    <source>
        <dbReference type="EMBL" id="ADV36507.1"/>
    </source>
</evidence>
<gene>
    <name evidence="1" type="primary">eiMSLSOrf7</name>
</gene>
<name>E7EL02_9VIRU</name>
<protein>
    <submittedName>
        <fullName evidence="1">Uncharacterized protein eiMSLSOrf7</fullName>
    </submittedName>
</protein>
<reference evidence="1" key="2">
    <citation type="journal article" date="2011" name="Virol. J.">
        <title>Comparative genomic analysis of bacteriophages specific to the channel catfish pathogen Edwardsiella ictaluri.</title>
        <authorList>
            <person name="Carrias A."/>
            <person name="Welch T.J."/>
            <person name="Waldbieser G.C."/>
            <person name="Mead D.A."/>
            <person name="Terhune J.S."/>
            <person name="Liles M.R."/>
        </authorList>
    </citation>
    <scope>NUCLEOTIDE SEQUENCE</scope>
</reference>
<organism evidence="1">
    <name type="scientific">Edwardsiella phage eiMSLS</name>
    <dbReference type="NCBI Taxonomy" id="945085"/>
    <lineage>
        <taxon>Viruses</taxon>
    </lineage>
</organism>